<accession>A0A183D916</accession>
<reference evidence="3" key="1">
    <citation type="submission" date="2016-06" db="UniProtKB">
        <authorList>
            <consortium name="WormBaseParasite"/>
        </authorList>
    </citation>
    <scope>IDENTIFICATION</scope>
</reference>
<proteinExistence type="predicted"/>
<protein>
    <submittedName>
        <fullName evidence="1 3">Uncharacterized protein</fullName>
    </submittedName>
</protein>
<dbReference type="EMBL" id="UYRT01010748">
    <property type="protein sequence ID" value="VDK49673.1"/>
    <property type="molecule type" value="Genomic_DNA"/>
</dbReference>
<evidence type="ECO:0000313" key="3">
    <source>
        <dbReference type="WBParaSite" id="GPUH_0000521401-mRNA-1"/>
    </source>
</evidence>
<dbReference type="WBParaSite" id="GPUH_0000521401-mRNA-1">
    <property type="protein sequence ID" value="GPUH_0000521401-mRNA-1"/>
    <property type="gene ID" value="GPUH_0000521401"/>
</dbReference>
<evidence type="ECO:0000313" key="1">
    <source>
        <dbReference type="EMBL" id="VDK49673.1"/>
    </source>
</evidence>
<dbReference type="Proteomes" id="UP000271098">
    <property type="component" value="Unassembled WGS sequence"/>
</dbReference>
<dbReference type="AlphaFoldDB" id="A0A183D916"/>
<sequence length="239" mass="26260">MYILEEFKGGWGKIIRPGECTLAALTCDCVSTTPSLPGFPQYCFFVQDNEPKETLVVYNGTNASAFLLSIISQGLRGDARKRLTLLPTVMVFFTETDKFVIDSLKAQAERHVEHIPGPWIFVHIAAVFDAHIADPRTSRDVCGINKVTLCTGCCYSAELSWLVFCIRTLSDPGLCYSATCFGSAVVPALTLSSLSKQPFAESFLEAPQLMILSSAYKLKYGFCIISARGSGSWPILRVF</sequence>
<evidence type="ECO:0000313" key="2">
    <source>
        <dbReference type="Proteomes" id="UP000271098"/>
    </source>
</evidence>
<organism evidence="3">
    <name type="scientific">Gongylonema pulchrum</name>
    <dbReference type="NCBI Taxonomy" id="637853"/>
    <lineage>
        <taxon>Eukaryota</taxon>
        <taxon>Metazoa</taxon>
        <taxon>Ecdysozoa</taxon>
        <taxon>Nematoda</taxon>
        <taxon>Chromadorea</taxon>
        <taxon>Rhabditida</taxon>
        <taxon>Spirurina</taxon>
        <taxon>Spiruromorpha</taxon>
        <taxon>Spiruroidea</taxon>
        <taxon>Gongylonematidae</taxon>
        <taxon>Gongylonema</taxon>
    </lineage>
</organism>
<name>A0A183D916_9BILA</name>
<reference evidence="1 2" key="2">
    <citation type="submission" date="2018-11" db="EMBL/GenBank/DDBJ databases">
        <authorList>
            <consortium name="Pathogen Informatics"/>
        </authorList>
    </citation>
    <scope>NUCLEOTIDE SEQUENCE [LARGE SCALE GENOMIC DNA]</scope>
</reference>
<keyword evidence="2" id="KW-1185">Reference proteome</keyword>
<gene>
    <name evidence="1" type="ORF">GPUH_LOCUS5207</name>
</gene>
<dbReference type="OrthoDB" id="25129at2759"/>